<evidence type="ECO:0000259" key="3">
    <source>
        <dbReference type="Pfam" id="PF00149"/>
    </source>
</evidence>
<feature type="domain" description="Calcineurin-like phosphoesterase" evidence="3">
    <location>
        <begin position="12"/>
        <end position="211"/>
    </location>
</feature>
<dbReference type="GO" id="GO:0016787">
    <property type="term" value="F:hydrolase activity"/>
    <property type="evidence" value="ECO:0007669"/>
    <property type="project" value="UniProtKB-KW"/>
</dbReference>
<dbReference type="InterPro" id="IPR006179">
    <property type="entry name" value="5_nucleotidase/apyrase"/>
</dbReference>
<dbReference type="SUPFAM" id="SSF56300">
    <property type="entry name" value="Metallo-dependent phosphatases"/>
    <property type="match status" value="1"/>
</dbReference>
<accession>A0ABZ0KTB8</accession>
<dbReference type="Pfam" id="PF00149">
    <property type="entry name" value="Metallophos"/>
    <property type="match status" value="1"/>
</dbReference>
<dbReference type="Pfam" id="PF02872">
    <property type="entry name" value="5_nucleotid_C"/>
    <property type="match status" value="1"/>
</dbReference>
<dbReference type="CDD" id="cd00845">
    <property type="entry name" value="MPP_UshA_N_like"/>
    <property type="match status" value="1"/>
</dbReference>
<evidence type="ECO:0000259" key="4">
    <source>
        <dbReference type="Pfam" id="PF02872"/>
    </source>
</evidence>
<protein>
    <submittedName>
        <fullName evidence="5">Bifunctional UDP-sugar hydrolase/5'-nucleotidase</fullName>
    </submittedName>
</protein>
<dbReference type="Proteomes" id="UP001303532">
    <property type="component" value="Chromosome"/>
</dbReference>
<dbReference type="InterPro" id="IPR036907">
    <property type="entry name" value="5'-Nucleotdase_C_sf"/>
</dbReference>
<dbReference type="Gene3D" id="3.60.21.10">
    <property type="match status" value="1"/>
</dbReference>
<keyword evidence="6" id="KW-1185">Reference proteome</keyword>
<dbReference type="PIRSF" id="PIRSF036361">
    <property type="entry name" value="YunD"/>
    <property type="match status" value="1"/>
</dbReference>
<evidence type="ECO:0000256" key="1">
    <source>
        <dbReference type="ARBA" id="ARBA00022729"/>
    </source>
</evidence>
<dbReference type="RefSeq" id="WP_323691143.1">
    <property type="nucleotide sequence ID" value="NZ_CP116341.1"/>
</dbReference>
<evidence type="ECO:0000313" key="6">
    <source>
        <dbReference type="Proteomes" id="UP001303532"/>
    </source>
</evidence>
<dbReference type="InterPro" id="IPR008334">
    <property type="entry name" value="5'-Nucleotdase_C"/>
</dbReference>
<comment type="similarity">
    <text evidence="2">Belongs to the 5'-nucleotidase family.</text>
</comment>
<dbReference type="InterPro" id="IPR011240">
    <property type="entry name" value="Pesterase_YunD"/>
</dbReference>
<reference evidence="5 6" key="1">
    <citation type="submission" date="2023-01" db="EMBL/GenBank/DDBJ databases">
        <title>Sporosarcina sp. nov., isolated from Korean tranditional fermented seafood 'Jeotgal'.</title>
        <authorList>
            <person name="Yang A.-I."/>
        </authorList>
    </citation>
    <scope>NUCLEOTIDE SEQUENCE [LARGE SCALE GENOMIC DNA]</scope>
    <source>
        <strain evidence="5 6">B2O-1</strain>
    </source>
</reference>
<keyword evidence="2 5" id="KW-0378">Hydrolase</keyword>
<organism evidence="5 6">
    <name type="scientific">Sporosarcina jeotgali</name>
    <dbReference type="NCBI Taxonomy" id="3020056"/>
    <lineage>
        <taxon>Bacteria</taxon>
        <taxon>Bacillati</taxon>
        <taxon>Bacillota</taxon>
        <taxon>Bacilli</taxon>
        <taxon>Bacillales</taxon>
        <taxon>Caryophanaceae</taxon>
        <taxon>Sporosarcina</taxon>
    </lineage>
</organism>
<dbReference type="InterPro" id="IPR029052">
    <property type="entry name" value="Metallo-depent_PP-like"/>
</dbReference>
<dbReference type="Gene3D" id="3.90.780.10">
    <property type="entry name" value="5'-Nucleotidase, C-terminal domain"/>
    <property type="match status" value="1"/>
</dbReference>
<dbReference type="PRINTS" id="PR01607">
    <property type="entry name" value="APYRASEFAMLY"/>
</dbReference>
<dbReference type="EMBL" id="CP116341">
    <property type="protein sequence ID" value="WOV83445.1"/>
    <property type="molecule type" value="Genomic_DNA"/>
</dbReference>
<dbReference type="InterPro" id="IPR004843">
    <property type="entry name" value="Calcineurin-like_PHP"/>
</dbReference>
<name>A0ABZ0KTB8_9BACL</name>
<evidence type="ECO:0000256" key="2">
    <source>
        <dbReference type="RuleBase" id="RU362119"/>
    </source>
</evidence>
<dbReference type="SUPFAM" id="SSF55816">
    <property type="entry name" value="5'-nucleotidase (syn. UDP-sugar hydrolase), C-terminal domain"/>
    <property type="match status" value="1"/>
</dbReference>
<gene>
    <name evidence="5" type="ORF">PGH26_11090</name>
</gene>
<sequence>MRMIAENTETIHIYHTNDIHSHFENWPGISEFLLKQRAHHEREGESCFVFDLGDYVDRSHPFTEATEGKGNIELLNRARYDAVTIGNNEGITLAHSALAELYKNAQFDVVVANLLNEDGEPLDWASPYTVFTTSSGLKVSVIAATAEYELFYKKLGWTIQEPRSILRKLASELRSTSDCVICLSHLGVHEDRLLANETPDIDVILGAHTHHLFVHGELVGETLLAATGKFGQYVGHVTLTVRAGQVVNKSAAVIPADELEAATDGLNAIQKMIDEGTKALDKEVFVTPAMLKQNLFGKSPLSEFFGQALLAYTKADCGLFNAGIFLGSLPKGTVTKRDLHRVLPHPINACVLTVKGEALRDYYVASCHPDWPRTEVRGLGFRGTLMGVMIHENFTMKNDELYVDGKLVDPLADYKLATLDMFTFGFFYPNMKFEKIDYLVPELIRDITGWYGQKELGTTS</sequence>
<dbReference type="PANTHER" id="PTHR11575:SF23">
    <property type="entry name" value="5-NUCLEOTIDASE FAMILY PROTEIN"/>
    <property type="match status" value="1"/>
</dbReference>
<proteinExistence type="inferred from homology"/>
<keyword evidence="1" id="KW-0732">Signal</keyword>
<feature type="domain" description="5'-Nucleotidase C-terminal" evidence="4">
    <location>
        <begin position="291"/>
        <end position="420"/>
    </location>
</feature>
<dbReference type="PANTHER" id="PTHR11575">
    <property type="entry name" value="5'-NUCLEOTIDASE-RELATED"/>
    <property type="match status" value="1"/>
</dbReference>
<keyword evidence="2" id="KW-0547">Nucleotide-binding</keyword>
<evidence type="ECO:0000313" key="5">
    <source>
        <dbReference type="EMBL" id="WOV83445.1"/>
    </source>
</evidence>